<dbReference type="UniPathway" id="UPA00908">
    <property type="reaction ID" value="UER00884"/>
</dbReference>
<evidence type="ECO:0000256" key="1">
    <source>
        <dbReference type="ARBA" id="ARBA00004976"/>
    </source>
</evidence>
<dbReference type="EMBL" id="QXJM01000036">
    <property type="protein sequence ID" value="RIE03585.1"/>
    <property type="molecule type" value="Genomic_DNA"/>
</dbReference>
<dbReference type="SMART" id="SM00954">
    <property type="entry name" value="RelA_SpoT"/>
    <property type="match status" value="1"/>
</dbReference>
<keyword evidence="2" id="KW-0175">Coiled coil</keyword>
<name>A0A398CMA7_9BACL</name>
<evidence type="ECO:0000256" key="2">
    <source>
        <dbReference type="SAM" id="Coils"/>
    </source>
</evidence>
<keyword evidence="5" id="KW-1185">Reference proteome</keyword>
<keyword evidence="4" id="KW-0418">Kinase</keyword>
<comment type="caution">
    <text evidence="4">The sequence shown here is derived from an EMBL/GenBank/DDBJ whole genome shotgun (WGS) entry which is preliminary data.</text>
</comment>
<reference evidence="4 5" key="1">
    <citation type="submission" date="2018-09" db="EMBL/GenBank/DDBJ databases">
        <title>Cohnella cavernae sp. nov., isolated from a karst cave.</title>
        <authorList>
            <person name="Zhu H."/>
        </authorList>
    </citation>
    <scope>NUCLEOTIDE SEQUENCE [LARGE SCALE GENOMIC DNA]</scope>
    <source>
        <strain evidence="4 5">K2E09-144</strain>
    </source>
</reference>
<evidence type="ECO:0000259" key="3">
    <source>
        <dbReference type="SMART" id="SM00954"/>
    </source>
</evidence>
<gene>
    <name evidence="4" type="ORF">D3H35_10875</name>
</gene>
<dbReference type="InterPro" id="IPR052366">
    <property type="entry name" value="GTP_Pyrophosphokinase"/>
</dbReference>
<organism evidence="4 5">
    <name type="scientific">Cohnella faecalis</name>
    <dbReference type="NCBI Taxonomy" id="2315694"/>
    <lineage>
        <taxon>Bacteria</taxon>
        <taxon>Bacillati</taxon>
        <taxon>Bacillota</taxon>
        <taxon>Bacilli</taxon>
        <taxon>Bacillales</taxon>
        <taxon>Paenibacillaceae</taxon>
        <taxon>Cohnella</taxon>
    </lineage>
</organism>
<feature type="domain" description="RelA/SpoT" evidence="3">
    <location>
        <begin position="55"/>
        <end position="178"/>
    </location>
</feature>
<evidence type="ECO:0000313" key="5">
    <source>
        <dbReference type="Proteomes" id="UP000266340"/>
    </source>
</evidence>
<keyword evidence="4" id="KW-0808">Transferase</keyword>
<evidence type="ECO:0000313" key="4">
    <source>
        <dbReference type="EMBL" id="RIE03585.1"/>
    </source>
</evidence>
<dbReference type="GO" id="GO:0015970">
    <property type="term" value="P:guanosine tetraphosphate biosynthetic process"/>
    <property type="evidence" value="ECO:0007669"/>
    <property type="project" value="UniProtKB-UniPathway"/>
</dbReference>
<sequence length="300" mass="34458">MSTHPIEQIKRFKNDITRFMMMYKFALDQLETKIEILKEEFQYLHDYNPIEHTKSRLKSPESIMNKIGRKGCDFTFPSIKAHIKDIAGLRITCSFISDIYRIFDMLRNQRDLTIVEVKDYIENPKPNGYQSFHMIVEIPVYMSDRQEAVCVEIQIRTIAMDFWASLEHKIFYKYNEAVPARLLRELKEAADSATALDRKMERLHKEIESIKEEQAEDEVESFRRFIIDNQQFSIPGALLEMLGDGLETARIEEAAYEEAADGADASANVVAAAEANIEAVDEAAVAANIEAAAEAAYRKK</sequence>
<dbReference type="Pfam" id="PF04607">
    <property type="entry name" value="RelA_SpoT"/>
    <property type="match status" value="1"/>
</dbReference>
<dbReference type="Gene3D" id="1.10.287.860">
    <property type="entry name" value="Nucleotidyltransferase"/>
    <property type="match status" value="1"/>
</dbReference>
<dbReference type="Proteomes" id="UP000266340">
    <property type="component" value="Unassembled WGS sequence"/>
</dbReference>
<proteinExistence type="predicted"/>
<dbReference type="GO" id="GO:0016301">
    <property type="term" value="F:kinase activity"/>
    <property type="evidence" value="ECO:0007669"/>
    <property type="project" value="UniProtKB-KW"/>
</dbReference>
<dbReference type="SUPFAM" id="SSF81301">
    <property type="entry name" value="Nucleotidyltransferase"/>
    <property type="match status" value="1"/>
</dbReference>
<accession>A0A398CMA7</accession>
<dbReference type="Gene3D" id="3.30.460.10">
    <property type="entry name" value="Beta Polymerase, domain 2"/>
    <property type="match status" value="1"/>
</dbReference>
<dbReference type="InterPro" id="IPR043519">
    <property type="entry name" value="NT_sf"/>
</dbReference>
<dbReference type="AlphaFoldDB" id="A0A398CMA7"/>
<dbReference type="CDD" id="cd05399">
    <property type="entry name" value="NT_Rel-Spo_like"/>
    <property type="match status" value="1"/>
</dbReference>
<dbReference type="PANTHER" id="PTHR47837:SF2">
    <property type="entry name" value="GTP PYROPHOSPHOKINASE YWAC"/>
    <property type="match status" value="1"/>
</dbReference>
<comment type="pathway">
    <text evidence="1">Purine metabolism; ppGpp biosynthesis; ppGpp from GTP: step 1/2.</text>
</comment>
<dbReference type="InterPro" id="IPR007685">
    <property type="entry name" value="RelA_SpoT"/>
</dbReference>
<dbReference type="PANTHER" id="PTHR47837">
    <property type="entry name" value="GTP PYROPHOSPHOKINASE YJBM"/>
    <property type="match status" value="1"/>
</dbReference>
<protein>
    <submittedName>
        <fullName evidence="4">GTP pyrophosphokinase family protein</fullName>
    </submittedName>
</protein>
<feature type="coiled-coil region" evidence="2">
    <location>
        <begin position="186"/>
        <end position="220"/>
    </location>
</feature>